<organism evidence="2 3">
    <name type="scientific">Gloeophyllum trabeum (strain ATCC 11539 / FP-39264 / Madison 617)</name>
    <name type="common">Brown rot fungus</name>
    <dbReference type="NCBI Taxonomy" id="670483"/>
    <lineage>
        <taxon>Eukaryota</taxon>
        <taxon>Fungi</taxon>
        <taxon>Dikarya</taxon>
        <taxon>Basidiomycota</taxon>
        <taxon>Agaricomycotina</taxon>
        <taxon>Agaricomycetes</taxon>
        <taxon>Gloeophyllales</taxon>
        <taxon>Gloeophyllaceae</taxon>
        <taxon>Gloeophyllum</taxon>
    </lineage>
</organism>
<dbReference type="AlphaFoldDB" id="S7Q298"/>
<keyword evidence="1" id="KW-0472">Membrane</keyword>
<evidence type="ECO:0000313" key="2">
    <source>
        <dbReference type="EMBL" id="EPQ53672.1"/>
    </source>
</evidence>
<evidence type="ECO:0000256" key="1">
    <source>
        <dbReference type="SAM" id="Phobius"/>
    </source>
</evidence>
<keyword evidence="1" id="KW-1133">Transmembrane helix</keyword>
<name>S7Q298_GLOTA</name>
<dbReference type="EMBL" id="KB469305">
    <property type="protein sequence ID" value="EPQ53672.1"/>
    <property type="molecule type" value="Genomic_DNA"/>
</dbReference>
<sequence>MPKNPHFTPVKLVLIPAALLAISVPVVFVVVSALKGDYEWTSKLVLSTVKNITELSAQLSDALDDTSAGLGLPASSLLVSQHTHTVLRGISVLTTQGIPQENAARVQELVYTTSSAADKINMVFPACY</sequence>
<dbReference type="RefSeq" id="XP_007867976.1">
    <property type="nucleotide sequence ID" value="XM_007869785.1"/>
</dbReference>
<dbReference type="GeneID" id="19309642"/>
<protein>
    <submittedName>
        <fullName evidence="2">Uncharacterized protein</fullName>
    </submittedName>
</protein>
<reference evidence="2 3" key="1">
    <citation type="journal article" date="2012" name="Science">
        <title>The Paleozoic origin of enzymatic lignin decomposition reconstructed from 31 fungal genomes.</title>
        <authorList>
            <person name="Floudas D."/>
            <person name="Binder M."/>
            <person name="Riley R."/>
            <person name="Barry K."/>
            <person name="Blanchette R.A."/>
            <person name="Henrissat B."/>
            <person name="Martinez A.T."/>
            <person name="Otillar R."/>
            <person name="Spatafora J.W."/>
            <person name="Yadav J.S."/>
            <person name="Aerts A."/>
            <person name="Benoit I."/>
            <person name="Boyd A."/>
            <person name="Carlson A."/>
            <person name="Copeland A."/>
            <person name="Coutinho P.M."/>
            <person name="de Vries R.P."/>
            <person name="Ferreira P."/>
            <person name="Findley K."/>
            <person name="Foster B."/>
            <person name="Gaskell J."/>
            <person name="Glotzer D."/>
            <person name="Gorecki P."/>
            <person name="Heitman J."/>
            <person name="Hesse C."/>
            <person name="Hori C."/>
            <person name="Igarashi K."/>
            <person name="Jurgens J.A."/>
            <person name="Kallen N."/>
            <person name="Kersten P."/>
            <person name="Kohler A."/>
            <person name="Kuees U."/>
            <person name="Kumar T.K.A."/>
            <person name="Kuo A."/>
            <person name="LaButti K."/>
            <person name="Larrondo L.F."/>
            <person name="Lindquist E."/>
            <person name="Ling A."/>
            <person name="Lombard V."/>
            <person name="Lucas S."/>
            <person name="Lundell T."/>
            <person name="Martin R."/>
            <person name="McLaughlin D.J."/>
            <person name="Morgenstern I."/>
            <person name="Morin E."/>
            <person name="Murat C."/>
            <person name="Nagy L.G."/>
            <person name="Nolan M."/>
            <person name="Ohm R.A."/>
            <person name="Patyshakuliyeva A."/>
            <person name="Rokas A."/>
            <person name="Ruiz-Duenas F.J."/>
            <person name="Sabat G."/>
            <person name="Salamov A."/>
            <person name="Samejima M."/>
            <person name="Schmutz J."/>
            <person name="Slot J.C."/>
            <person name="St John F."/>
            <person name="Stenlid J."/>
            <person name="Sun H."/>
            <person name="Sun S."/>
            <person name="Syed K."/>
            <person name="Tsang A."/>
            <person name="Wiebenga A."/>
            <person name="Young D."/>
            <person name="Pisabarro A."/>
            <person name="Eastwood D.C."/>
            <person name="Martin F."/>
            <person name="Cullen D."/>
            <person name="Grigoriev I.V."/>
            <person name="Hibbett D.S."/>
        </authorList>
    </citation>
    <scope>NUCLEOTIDE SEQUENCE [LARGE SCALE GENOMIC DNA]</scope>
    <source>
        <strain evidence="2 3">ATCC 11539</strain>
    </source>
</reference>
<proteinExistence type="predicted"/>
<dbReference type="KEGG" id="gtr:GLOTRDRAFT_94853"/>
<gene>
    <name evidence="2" type="ORF">GLOTRDRAFT_94853</name>
</gene>
<dbReference type="Proteomes" id="UP000030669">
    <property type="component" value="Unassembled WGS sequence"/>
</dbReference>
<dbReference type="HOGENOM" id="CLU_1959817_0_0_1"/>
<accession>S7Q298</accession>
<feature type="transmembrane region" description="Helical" evidence="1">
    <location>
        <begin position="12"/>
        <end position="34"/>
    </location>
</feature>
<keyword evidence="1" id="KW-0812">Transmembrane</keyword>
<keyword evidence="3" id="KW-1185">Reference proteome</keyword>
<evidence type="ECO:0000313" key="3">
    <source>
        <dbReference type="Proteomes" id="UP000030669"/>
    </source>
</evidence>